<dbReference type="OrthoDB" id="5493590at2"/>
<keyword evidence="3" id="KW-1185">Reference proteome</keyword>
<feature type="region of interest" description="Disordered" evidence="1">
    <location>
        <begin position="306"/>
        <end position="341"/>
    </location>
</feature>
<feature type="compositionally biased region" description="Basic and acidic residues" evidence="1">
    <location>
        <begin position="313"/>
        <end position="322"/>
    </location>
</feature>
<sequence length="382" mass="42431">MSLPRHILGGVTWFITRRVTRRHFLLRPDADGTVQQIYWYCTAVMAAKFGIELHAVQMLSTHLHEVLTDMRGVLPSFLGQRNRLVANAVKVHRNWPEEVFQRAAASCVQLHGADAVLKEIGYTLANVVDAGLVEHPEQWPGVTVSVNDIGERIIEVERPSVYFDPENPQWPERVSIRITMPPALIETFGAKAKEVLVSSVHAAVERAREAARSAGRFVKTSAAKLCKVPITRQSTGFSPFGSRNPTFATGGNNEMATKARAERKQFHELYRRALDALKKGITDIPFPSGTWRWARELLPDWLLGGAASGSKPPEGHSPERPLRSVSVESRTRRPLAANDVAGSRLWPSRMRRFSPADAALTVGPTSTEGTQGRRLRSDPLIF</sequence>
<evidence type="ECO:0008006" key="4">
    <source>
        <dbReference type="Google" id="ProtNLM"/>
    </source>
</evidence>
<feature type="region of interest" description="Disordered" evidence="1">
    <location>
        <begin position="357"/>
        <end position="382"/>
    </location>
</feature>
<dbReference type="RefSeq" id="WP_146653520.1">
    <property type="nucleotide sequence ID" value="NZ_CP012333.1"/>
</dbReference>
<dbReference type="InterPro" id="IPR036515">
    <property type="entry name" value="Transposase_17_sf"/>
</dbReference>
<dbReference type="Gene3D" id="3.30.70.1290">
    <property type="entry name" value="Transposase IS200-like"/>
    <property type="match status" value="1"/>
</dbReference>
<dbReference type="GO" id="GO:0003677">
    <property type="term" value="F:DNA binding"/>
    <property type="evidence" value="ECO:0007669"/>
    <property type="project" value="InterPro"/>
</dbReference>
<accession>A0A0K1QAC9</accession>
<evidence type="ECO:0000256" key="1">
    <source>
        <dbReference type="SAM" id="MobiDB-lite"/>
    </source>
</evidence>
<gene>
    <name evidence="2" type="ORF">AKJ09_09295</name>
</gene>
<evidence type="ECO:0000313" key="2">
    <source>
        <dbReference type="EMBL" id="AKV02632.1"/>
    </source>
</evidence>
<dbReference type="GO" id="GO:0004803">
    <property type="term" value="F:transposase activity"/>
    <property type="evidence" value="ECO:0007669"/>
    <property type="project" value="InterPro"/>
</dbReference>
<dbReference type="SUPFAM" id="SSF143422">
    <property type="entry name" value="Transposase IS200-like"/>
    <property type="match status" value="1"/>
</dbReference>
<dbReference type="AlphaFoldDB" id="A0A0K1QAC9"/>
<proteinExistence type="predicted"/>
<dbReference type="KEGG" id="llu:AKJ09_09295"/>
<dbReference type="EMBL" id="CP012333">
    <property type="protein sequence ID" value="AKV02632.1"/>
    <property type="molecule type" value="Genomic_DNA"/>
</dbReference>
<reference evidence="2 3" key="1">
    <citation type="submission" date="2015-08" db="EMBL/GenBank/DDBJ databases">
        <authorList>
            <person name="Babu N.S."/>
            <person name="Beckwith C.J."/>
            <person name="Beseler K.G."/>
            <person name="Brison A."/>
            <person name="Carone J.V."/>
            <person name="Caskin T.P."/>
            <person name="Diamond M."/>
            <person name="Durham M.E."/>
            <person name="Foxe J.M."/>
            <person name="Go M."/>
            <person name="Henderson B.A."/>
            <person name="Jones I.B."/>
            <person name="McGettigan J.A."/>
            <person name="Micheletti S.J."/>
            <person name="Nasrallah M.E."/>
            <person name="Ortiz D."/>
            <person name="Piller C.R."/>
            <person name="Privatt S.R."/>
            <person name="Schneider S.L."/>
            <person name="Sharp S."/>
            <person name="Smith T.C."/>
            <person name="Stanton J.D."/>
            <person name="Ullery H.E."/>
            <person name="Wilson R.J."/>
            <person name="Serrano M.G."/>
            <person name="Buck G."/>
            <person name="Lee V."/>
            <person name="Wang Y."/>
            <person name="Carvalho R."/>
            <person name="Voegtly L."/>
            <person name="Shi R."/>
            <person name="Duckworth R."/>
            <person name="Johnson A."/>
            <person name="Loviza R."/>
            <person name="Walstead R."/>
            <person name="Shah Z."/>
            <person name="Kiflezghi M."/>
            <person name="Wade K."/>
            <person name="Ball S.L."/>
            <person name="Bradley K.W."/>
            <person name="Asai D.J."/>
            <person name="Bowman C.A."/>
            <person name="Russell D.A."/>
            <person name="Pope W.H."/>
            <person name="Jacobs-Sera D."/>
            <person name="Hendrix R.W."/>
            <person name="Hatfull G.F."/>
        </authorList>
    </citation>
    <scope>NUCLEOTIDE SEQUENCE [LARGE SCALE GENOMIC DNA]</scope>
    <source>
        <strain evidence="2 3">DSM 27648</strain>
    </source>
</reference>
<name>A0A0K1QAC9_9BACT</name>
<protein>
    <recommendedName>
        <fullName evidence="4">Transposase</fullName>
    </recommendedName>
</protein>
<organism evidence="2 3">
    <name type="scientific">Labilithrix luteola</name>
    <dbReference type="NCBI Taxonomy" id="1391654"/>
    <lineage>
        <taxon>Bacteria</taxon>
        <taxon>Pseudomonadati</taxon>
        <taxon>Myxococcota</taxon>
        <taxon>Polyangia</taxon>
        <taxon>Polyangiales</taxon>
        <taxon>Labilitrichaceae</taxon>
        <taxon>Labilithrix</taxon>
    </lineage>
</organism>
<dbReference type="GO" id="GO:0006313">
    <property type="term" value="P:DNA transposition"/>
    <property type="evidence" value="ECO:0007669"/>
    <property type="project" value="InterPro"/>
</dbReference>
<evidence type="ECO:0000313" key="3">
    <source>
        <dbReference type="Proteomes" id="UP000064967"/>
    </source>
</evidence>
<dbReference type="Proteomes" id="UP000064967">
    <property type="component" value="Chromosome"/>
</dbReference>